<protein>
    <recommendedName>
        <fullName evidence="3">Bacterial Ig-like domain-containing protein</fullName>
    </recommendedName>
</protein>
<comment type="caution">
    <text evidence="4">The sequence shown here is derived from an EMBL/GenBank/DDBJ whole genome shotgun (WGS) entry which is preliminary data.</text>
</comment>
<feature type="transmembrane region" description="Helical" evidence="2">
    <location>
        <begin position="79"/>
        <end position="98"/>
    </location>
</feature>
<keyword evidence="5" id="KW-1185">Reference proteome</keyword>
<name>A0ABT2RV60_9FIRM</name>
<organism evidence="4 5">
    <name type="scientific">Laedolimicola ammoniilytica</name>
    <dbReference type="NCBI Taxonomy" id="2981771"/>
    <lineage>
        <taxon>Bacteria</taxon>
        <taxon>Bacillati</taxon>
        <taxon>Bacillota</taxon>
        <taxon>Clostridia</taxon>
        <taxon>Lachnospirales</taxon>
        <taxon>Lachnospiraceae</taxon>
        <taxon>Laedolimicola</taxon>
    </lineage>
</organism>
<evidence type="ECO:0000313" key="4">
    <source>
        <dbReference type="EMBL" id="MCU6696196.1"/>
    </source>
</evidence>
<feature type="compositionally biased region" description="Low complexity" evidence="1">
    <location>
        <begin position="106"/>
        <end position="120"/>
    </location>
</feature>
<feature type="compositionally biased region" description="Acidic residues" evidence="1">
    <location>
        <begin position="121"/>
        <end position="138"/>
    </location>
</feature>
<feature type="region of interest" description="Disordered" evidence="1">
    <location>
        <begin position="101"/>
        <end position="152"/>
    </location>
</feature>
<keyword evidence="2" id="KW-0812">Transmembrane</keyword>
<evidence type="ECO:0000313" key="5">
    <source>
        <dbReference type="Proteomes" id="UP001652461"/>
    </source>
</evidence>
<dbReference type="InterPro" id="IPR046878">
    <property type="entry name" value="Big_14"/>
</dbReference>
<keyword evidence="2" id="KW-0472">Membrane</keyword>
<sequence length="296" mass="32549">MRDDKKREELEKELLAEAADECMEEQLSFIPSEREIARMHRYSEEFQESMQELLDAGGRPKREKSTITSREFVYSFNKIAACILAVLVVGGVCTGLFLTSGKKSGSADTAAPETASAAQDSTEEAVFEDVEDTSESAEDTTAAASAEEKEEAPEKITFAGRDIYLAQEQSVTGETESVKTLVSSPVIAREAKLVKITIGNISETPISYNANMELQVQSGGAWYVIPRKTEPVGQDTTVVLEPGMAQDEELELTAYDLDYDADAYRIITYVDGVPFSAGFRFESVEQGLEEELEVNK</sequence>
<proteinExistence type="predicted"/>
<feature type="domain" description="Bacterial Ig-like" evidence="3">
    <location>
        <begin position="186"/>
        <end position="270"/>
    </location>
</feature>
<gene>
    <name evidence="4" type="ORF">OCV63_04710</name>
</gene>
<evidence type="ECO:0000256" key="2">
    <source>
        <dbReference type="SAM" id="Phobius"/>
    </source>
</evidence>
<evidence type="ECO:0000259" key="3">
    <source>
        <dbReference type="Pfam" id="PF20251"/>
    </source>
</evidence>
<accession>A0ABT2RV60</accession>
<evidence type="ECO:0000256" key="1">
    <source>
        <dbReference type="SAM" id="MobiDB-lite"/>
    </source>
</evidence>
<reference evidence="4 5" key="1">
    <citation type="journal article" date="2021" name="ISME Commun">
        <title>Automated analysis of genomic sequences facilitates high-throughput and comprehensive description of bacteria.</title>
        <authorList>
            <person name="Hitch T.C.A."/>
        </authorList>
    </citation>
    <scope>NUCLEOTIDE SEQUENCE [LARGE SCALE GENOMIC DNA]</scope>
    <source>
        <strain evidence="4 5">Sanger_04</strain>
    </source>
</reference>
<dbReference type="Proteomes" id="UP001652461">
    <property type="component" value="Unassembled WGS sequence"/>
</dbReference>
<dbReference type="Pfam" id="PF20251">
    <property type="entry name" value="Big_14"/>
    <property type="match status" value="1"/>
</dbReference>
<keyword evidence="2" id="KW-1133">Transmembrane helix</keyword>
<dbReference type="RefSeq" id="WP_158362420.1">
    <property type="nucleotide sequence ID" value="NZ_JAOQKC010000004.1"/>
</dbReference>
<dbReference type="EMBL" id="JAOQKC010000004">
    <property type="protein sequence ID" value="MCU6696196.1"/>
    <property type="molecule type" value="Genomic_DNA"/>
</dbReference>